<sequence length="399" mass="43641">MSSPFASQLGTNYCPRDEELPQIKALLFEPSQRLKRLDDEIAVLQKALDKLSKERDALSAYVEAHEVLMSPIRRLPLDILEHIFVACLPTHRNCVMSAQEAPVILGRICSYWRTISLATPRLWSRLHIVEPTGLEQPNSLNTLRRLQRLEVADLWLRRSGECPLSISLNPSPDPLKSGSSVMSSPGSATNPALFLTALIQFAPRWQNIRLVAQLSALEALSRLTEDDVPLLKQLDIVCFADAQGTNDDQWTLSQCGVLHCPSLSAFSISGSFTPGFGVAASVESADSSLPLVSSMGPNCPKLRTCSVLVDPDAGPPPEEDRSIVECLFLHTLDLLCVDTPIHTSGYLLNRLSLPDLREFTLRGQATPGDSTGDSLLSSLAASSRLEIIHIESGSFTKSH</sequence>
<accession>A0A8H6YEV8</accession>
<gene>
    <name evidence="2" type="ORF">MVEN_00834900</name>
</gene>
<keyword evidence="1" id="KW-0175">Coiled coil</keyword>
<dbReference type="AlphaFoldDB" id="A0A8H6YEV8"/>
<evidence type="ECO:0000256" key="1">
    <source>
        <dbReference type="SAM" id="Coils"/>
    </source>
</evidence>
<protein>
    <recommendedName>
        <fullName evidence="4">F-box domain-containing protein</fullName>
    </recommendedName>
</protein>
<reference evidence="2" key="1">
    <citation type="submission" date="2020-05" db="EMBL/GenBank/DDBJ databases">
        <title>Mycena genomes resolve the evolution of fungal bioluminescence.</title>
        <authorList>
            <person name="Tsai I.J."/>
        </authorList>
    </citation>
    <scope>NUCLEOTIDE SEQUENCE</scope>
    <source>
        <strain evidence="2">CCC161011</strain>
    </source>
</reference>
<feature type="coiled-coil region" evidence="1">
    <location>
        <begin position="34"/>
        <end position="61"/>
    </location>
</feature>
<dbReference type="Proteomes" id="UP000620124">
    <property type="component" value="Unassembled WGS sequence"/>
</dbReference>
<dbReference type="EMBL" id="JACAZI010000006">
    <property type="protein sequence ID" value="KAF7357887.1"/>
    <property type="molecule type" value="Genomic_DNA"/>
</dbReference>
<name>A0A8H6YEV8_9AGAR</name>
<evidence type="ECO:0008006" key="4">
    <source>
        <dbReference type="Google" id="ProtNLM"/>
    </source>
</evidence>
<evidence type="ECO:0000313" key="3">
    <source>
        <dbReference type="Proteomes" id="UP000620124"/>
    </source>
</evidence>
<organism evidence="2 3">
    <name type="scientific">Mycena venus</name>
    <dbReference type="NCBI Taxonomy" id="2733690"/>
    <lineage>
        <taxon>Eukaryota</taxon>
        <taxon>Fungi</taxon>
        <taxon>Dikarya</taxon>
        <taxon>Basidiomycota</taxon>
        <taxon>Agaricomycotina</taxon>
        <taxon>Agaricomycetes</taxon>
        <taxon>Agaricomycetidae</taxon>
        <taxon>Agaricales</taxon>
        <taxon>Marasmiineae</taxon>
        <taxon>Mycenaceae</taxon>
        <taxon>Mycena</taxon>
    </lineage>
</organism>
<comment type="caution">
    <text evidence="2">The sequence shown here is derived from an EMBL/GenBank/DDBJ whole genome shotgun (WGS) entry which is preliminary data.</text>
</comment>
<keyword evidence="3" id="KW-1185">Reference proteome</keyword>
<evidence type="ECO:0000313" key="2">
    <source>
        <dbReference type="EMBL" id="KAF7357887.1"/>
    </source>
</evidence>
<dbReference type="OrthoDB" id="3365698at2759"/>
<proteinExistence type="predicted"/>